<comment type="caution">
    <text evidence="1">The sequence shown here is derived from an EMBL/GenBank/DDBJ whole genome shotgun (WGS) entry which is preliminary data.</text>
</comment>
<dbReference type="EMBL" id="VSSQ01041535">
    <property type="protein sequence ID" value="MPM94990.1"/>
    <property type="molecule type" value="Genomic_DNA"/>
</dbReference>
<evidence type="ECO:0000313" key="1">
    <source>
        <dbReference type="EMBL" id="MPM94990.1"/>
    </source>
</evidence>
<accession>A0A645DZN4</accession>
<protein>
    <submittedName>
        <fullName evidence="1">Uncharacterized protein</fullName>
    </submittedName>
</protein>
<gene>
    <name evidence="1" type="ORF">SDC9_142139</name>
</gene>
<name>A0A645DZN4_9ZZZZ</name>
<reference evidence="1" key="1">
    <citation type="submission" date="2019-08" db="EMBL/GenBank/DDBJ databases">
        <authorList>
            <person name="Kucharzyk K."/>
            <person name="Murdoch R.W."/>
            <person name="Higgins S."/>
            <person name="Loffler F."/>
        </authorList>
    </citation>
    <scope>NUCLEOTIDE SEQUENCE</scope>
</reference>
<organism evidence="1">
    <name type="scientific">bioreactor metagenome</name>
    <dbReference type="NCBI Taxonomy" id="1076179"/>
    <lineage>
        <taxon>unclassified sequences</taxon>
        <taxon>metagenomes</taxon>
        <taxon>ecological metagenomes</taxon>
    </lineage>
</organism>
<dbReference type="AlphaFoldDB" id="A0A645DZN4"/>
<proteinExistence type="predicted"/>
<sequence>MPDSNACAVGVHSYTFPLRVKLTLAEFKSCPGTMIALTVAFVPETAAAGVNAPTVDPIVTTPFTKFIEPSIFKPSTFVVNPSKEITPSPAETDKTN</sequence>